<dbReference type="WBParaSite" id="DME_0000695001-mRNA-1">
    <property type="protein sequence ID" value="DME_0000695001-mRNA-1"/>
    <property type="gene ID" value="DME_0000695001"/>
</dbReference>
<feature type="transmembrane region" description="Helical" evidence="9">
    <location>
        <begin position="26"/>
        <end position="49"/>
    </location>
</feature>
<keyword evidence="13" id="KW-1185">Reference proteome</keyword>
<feature type="transmembrane region" description="Helical" evidence="9">
    <location>
        <begin position="134"/>
        <end position="155"/>
    </location>
</feature>
<evidence type="ECO:0000256" key="2">
    <source>
        <dbReference type="ARBA" id="ARBA00022448"/>
    </source>
</evidence>
<name>A0A0N4UHC7_DRAME</name>
<evidence type="ECO:0000256" key="7">
    <source>
        <dbReference type="ARBA" id="ARBA00023286"/>
    </source>
</evidence>
<feature type="transmembrane region" description="Helical" evidence="9">
    <location>
        <begin position="225"/>
        <end position="244"/>
    </location>
</feature>
<dbReference type="Gene3D" id="1.10.287.70">
    <property type="match status" value="1"/>
</dbReference>
<keyword evidence="7" id="KW-1071">Ligand-gated ion channel</keyword>
<keyword evidence="2" id="KW-0813">Transport</keyword>
<dbReference type="InterPro" id="IPR000595">
    <property type="entry name" value="cNMP-bd_dom"/>
</dbReference>
<dbReference type="GO" id="GO:0044877">
    <property type="term" value="F:protein-containing complex binding"/>
    <property type="evidence" value="ECO:0007669"/>
    <property type="project" value="TreeGrafter"/>
</dbReference>
<evidence type="ECO:0000256" key="5">
    <source>
        <dbReference type="ARBA" id="ARBA00023065"/>
    </source>
</evidence>
<evidence type="ECO:0000256" key="1">
    <source>
        <dbReference type="ARBA" id="ARBA00004141"/>
    </source>
</evidence>
<feature type="transmembrane region" description="Helical" evidence="9">
    <location>
        <begin position="56"/>
        <end position="75"/>
    </location>
</feature>
<evidence type="ECO:0000256" key="9">
    <source>
        <dbReference type="SAM" id="Phobius"/>
    </source>
</evidence>
<keyword evidence="5" id="KW-0406">Ion transport</keyword>
<dbReference type="PROSITE" id="PS50042">
    <property type="entry name" value="CNMP_BINDING_3"/>
    <property type="match status" value="1"/>
</dbReference>
<feature type="domain" description="Cyclic nucleotide-binding" evidence="10">
    <location>
        <begin position="360"/>
        <end position="466"/>
    </location>
</feature>
<reference evidence="11 13" key="2">
    <citation type="submission" date="2018-11" db="EMBL/GenBank/DDBJ databases">
        <authorList>
            <consortium name="Pathogen Informatics"/>
        </authorList>
    </citation>
    <scope>NUCLEOTIDE SEQUENCE [LARGE SCALE GENOMIC DNA]</scope>
</reference>
<keyword evidence="6 9" id="KW-0472">Membrane</keyword>
<dbReference type="AlphaFoldDB" id="A0A0N4UHC7"/>
<dbReference type="SMART" id="SM00100">
    <property type="entry name" value="cNMP"/>
    <property type="match status" value="1"/>
</dbReference>
<dbReference type="Proteomes" id="UP000274756">
    <property type="component" value="Unassembled WGS sequence"/>
</dbReference>
<dbReference type="FunFam" id="1.10.287.630:FF:000001">
    <property type="entry name" value="Cyclic nucleotide-gated channel alpha 3"/>
    <property type="match status" value="1"/>
</dbReference>
<dbReference type="GO" id="GO:0005223">
    <property type="term" value="F:intracellularly cGMP-activated cation channel activity"/>
    <property type="evidence" value="ECO:0007669"/>
    <property type="project" value="TreeGrafter"/>
</dbReference>
<dbReference type="PANTHER" id="PTHR45638:SF5">
    <property type="entry name" value="CYCLIC NUCLEOTIDE-BINDING DOMAIN-CONTAINING PROTEIN"/>
    <property type="match status" value="1"/>
</dbReference>
<dbReference type="SUPFAM" id="SSF81324">
    <property type="entry name" value="Voltage-gated potassium channels"/>
    <property type="match status" value="1"/>
</dbReference>
<dbReference type="Pfam" id="PF00027">
    <property type="entry name" value="cNMP_binding"/>
    <property type="match status" value="1"/>
</dbReference>
<feature type="transmembrane region" description="Helical" evidence="9">
    <location>
        <begin position="256"/>
        <end position="281"/>
    </location>
</feature>
<proteinExistence type="predicted"/>
<dbReference type="FunFam" id="2.60.120.10:FF:000002">
    <property type="entry name" value="Cyclic nucleotide gated channel alpha 1a"/>
    <property type="match status" value="1"/>
</dbReference>
<keyword evidence="8" id="KW-0407">Ion channel</keyword>
<dbReference type="Gene3D" id="1.10.287.630">
    <property type="entry name" value="Helix hairpin bin"/>
    <property type="match status" value="1"/>
</dbReference>
<dbReference type="SUPFAM" id="SSF51206">
    <property type="entry name" value="cAMP-binding domain-like"/>
    <property type="match status" value="1"/>
</dbReference>
<dbReference type="GO" id="GO:0005886">
    <property type="term" value="C:plasma membrane"/>
    <property type="evidence" value="ECO:0007669"/>
    <property type="project" value="TreeGrafter"/>
</dbReference>
<evidence type="ECO:0000256" key="3">
    <source>
        <dbReference type="ARBA" id="ARBA00022692"/>
    </source>
</evidence>
<organism evidence="12 14">
    <name type="scientific">Dracunculus medinensis</name>
    <name type="common">Guinea worm</name>
    <dbReference type="NCBI Taxonomy" id="318479"/>
    <lineage>
        <taxon>Eukaryota</taxon>
        <taxon>Metazoa</taxon>
        <taxon>Ecdysozoa</taxon>
        <taxon>Nematoda</taxon>
        <taxon>Chromadorea</taxon>
        <taxon>Rhabditida</taxon>
        <taxon>Spirurina</taxon>
        <taxon>Dracunculoidea</taxon>
        <taxon>Dracunculidae</taxon>
        <taxon>Dracunculus</taxon>
    </lineage>
</organism>
<keyword evidence="3 9" id="KW-0812">Transmembrane</keyword>
<evidence type="ECO:0000256" key="6">
    <source>
        <dbReference type="ARBA" id="ARBA00023136"/>
    </source>
</evidence>
<dbReference type="GO" id="GO:0017071">
    <property type="term" value="C:intracellular cyclic nucleotide activated cation channel complex"/>
    <property type="evidence" value="ECO:0007669"/>
    <property type="project" value="TreeGrafter"/>
</dbReference>
<protein>
    <submittedName>
        <fullName evidence="14">Cyclic nucleotide-binding domain-containing protein</fullName>
    </submittedName>
</protein>
<sequence>WQNIILYFRNFYSSPLEAINEFGSFYHLWTGFVSIACLYNYLTIVLMVFDDVYNYYYNYWIYANILLDFVNILDIVVQSNFLLDILAILPLDFLLIVRPDFVWTRTNRLIKIYRIWDFVRLTETRTSFPQIFRVFKLTIICYIIFHLNGCLFFFISKQYNFETAFIEDWIFSYDKISDPVVPYSDFARNSPNITFFHTGQINQSYVEDLMHYWQNKTLSIKFGNFIKQYALSFYWSALTLVTLGEQPPPNKTSQNAFEIIVTLLGIIIFAVIVGEIGSVVINMNAVRADFEEKLDGCKQYMIFRDVPSQLQERINGWFEYVWEHGQAIVDEEAIAEFLPSRLYASLAVSVHMATLRKVKLFEDCEAKLLFELILMLKLQVFSPFDYVCKKGDIGKEMYIVKEGELEVVSEDGDIVFATLRAGTVFGELSILDIPGNKNGNKRSANVRSVGYSDLYVLTKSDLWEILAEYPHAKSLLIAKGISKNFKKFPTGENNFHLVNFVIPPKISLLLIRNIGHSLIIV</sequence>
<dbReference type="EMBL" id="UYYG01000024">
    <property type="protein sequence ID" value="VDN51556.1"/>
    <property type="molecule type" value="Genomic_DNA"/>
</dbReference>
<dbReference type="InterPro" id="IPR018488">
    <property type="entry name" value="cNMP-bd_CS"/>
</dbReference>
<dbReference type="OrthoDB" id="421226at2759"/>
<evidence type="ECO:0000313" key="11">
    <source>
        <dbReference type="EMBL" id="VDN51556.1"/>
    </source>
</evidence>
<accession>A0A0N4UHC7</accession>
<comment type="subcellular location">
    <subcellularLocation>
        <location evidence="1">Membrane</location>
        <topology evidence="1">Multi-pass membrane protein</topology>
    </subcellularLocation>
</comment>
<dbReference type="PANTHER" id="PTHR45638">
    <property type="entry name" value="CYCLIC NUCLEOTIDE-GATED CATION CHANNEL SUBUNIT A"/>
    <property type="match status" value="1"/>
</dbReference>
<dbReference type="InterPro" id="IPR018490">
    <property type="entry name" value="cNMP-bd_dom_sf"/>
</dbReference>
<dbReference type="Proteomes" id="UP000038040">
    <property type="component" value="Unplaced"/>
</dbReference>
<dbReference type="GO" id="GO:0030553">
    <property type="term" value="F:cGMP binding"/>
    <property type="evidence" value="ECO:0007669"/>
    <property type="project" value="TreeGrafter"/>
</dbReference>
<dbReference type="PROSITE" id="PS00889">
    <property type="entry name" value="CNMP_BINDING_2"/>
    <property type="match status" value="1"/>
</dbReference>
<gene>
    <name evidence="11" type="ORF">DME_LOCUS1529</name>
</gene>
<evidence type="ECO:0000313" key="13">
    <source>
        <dbReference type="Proteomes" id="UP000274756"/>
    </source>
</evidence>
<dbReference type="CDD" id="cd00038">
    <property type="entry name" value="CAP_ED"/>
    <property type="match status" value="1"/>
</dbReference>
<dbReference type="PROSITE" id="PS00888">
    <property type="entry name" value="CNMP_BINDING_1"/>
    <property type="match status" value="1"/>
</dbReference>
<evidence type="ECO:0000313" key="12">
    <source>
        <dbReference type="Proteomes" id="UP000038040"/>
    </source>
</evidence>
<dbReference type="STRING" id="318479.A0A0N4UHC7"/>
<evidence type="ECO:0000259" key="10">
    <source>
        <dbReference type="PROSITE" id="PS50042"/>
    </source>
</evidence>
<reference evidence="14" key="1">
    <citation type="submission" date="2017-02" db="UniProtKB">
        <authorList>
            <consortium name="WormBaseParasite"/>
        </authorList>
    </citation>
    <scope>IDENTIFICATION</scope>
</reference>
<evidence type="ECO:0000313" key="14">
    <source>
        <dbReference type="WBParaSite" id="DME_0000695001-mRNA-1"/>
    </source>
</evidence>
<dbReference type="GO" id="GO:0005222">
    <property type="term" value="F:intracellularly cAMP-activated cation channel activity"/>
    <property type="evidence" value="ECO:0007669"/>
    <property type="project" value="TreeGrafter"/>
</dbReference>
<dbReference type="InterPro" id="IPR014710">
    <property type="entry name" value="RmlC-like_jellyroll"/>
</dbReference>
<evidence type="ECO:0000256" key="4">
    <source>
        <dbReference type="ARBA" id="ARBA00022989"/>
    </source>
</evidence>
<dbReference type="InterPro" id="IPR050866">
    <property type="entry name" value="CNG_cation_channel"/>
</dbReference>
<keyword evidence="4 9" id="KW-1133">Transmembrane helix</keyword>
<evidence type="ECO:0000256" key="8">
    <source>
        <dbReference type="ARBA" id="ARBA00023303"/>
    </source>
</evidence>
<dbReference type="Gene3D" id="2.60.120.10">
    <property type="entry name" value="Jelly Rolls"/>
    <property type="match status" value="1"/>
</dbReference>